<accession>A0A9N9GR49</accession>
<keyword evidence="3 6" id="KW-0863">Zinc-finger</keyword>
<dbReference type="Pfam" id="PF02892">
    <property type="entry name" value="zf-BED"/>
    <property type="match status" value="2"/>
</dbReference>
<proteinExistence type="predicted"/>
<evidence type="ECO:0000256" key="5">
    <source>
        <dbReference type="ARBA" id="ARBA00022833"/>
    </source>
</evidence>
<dbReference type="SUPFAM" id="SSF57667">
    <property type="entry name" value="beta-beta-alpha zinc fingers"/>
    <property type="match status" value="2"/>
</dbReference>
<feature type="domain" description="BED-type" evidence="8">
    <location>
        <begin position="74"/>
        <end position="130"/>
    </location>
</feature>
<dbReference type="GO" id="GO:0008270">
    <property type="term" value="F:zinc ion binding"/>
    <property type="evidence" value="ECO:0007669"/>
    <property type="project" value="UniProtKB-KW"/>
</dbReference>
<dbReference type="InterPro" id="IPR011990">
    <property type="entry name" value="TPR-like_helical_dom_sf"/>
</dbReference>
<dbReference type="Proteomes" id="UP000789706">
    <property type="component" value="Unassembled WGS sequence"/>
</dbReference>
<dbReference type="PROSITE" id="PS50808">
    <property type="entry name" value="ZF_BED"/>
    <property type="match status" value="2"/>
</dbReference>
<dbReference type="EMBL" id="CAJVPK010002884">
    <property type="protein sequence ID" value="CAG8620135.1"/>
    <property type="molecule type" value="Genomic_DNA"/>
</dbReference>
<protein>
    <submittedName>
        <fullName evidence="9">7658_t:CDS:1</fullName>
    </submittedName>
</protein>
<dbReference type="SMART" id="SM00614">
    <property type="entry name" value="ZnF_BED"/>
    <property type="match status" value="2"/>
</dbReference>
<keyword evidence="2" id="KW-0677">Repeat</keyword>
<evidence type="ECO:0000256" key="6">
    <source>
        <dbReference type="PROSITE-ProRule" id="PRU00027"/>
    </source>
</evidence>
<evidence type="ECO:0000256" key="4">
    <source>
        <dbReference type="ARBA" id="ARBA00022803"/>
    </source>
</evidence>
<evidence type="ECO:0000256" key="1">
    <source>
        <dbReference type="ARBA" id="ARBA00022723"/>
    </source>
</evidence>
<dbReference type="PANTHER" id="PTHR44858:SF1">
    <property type="entry name" value="UDP-N-ACETYLGLUCOSAMINE--PEPTIDE N-ACETYLGLUCOSAMINYLTRANSFERASE SPINDLY-RELATED"/>
    <property type="match status" value="1"/>
</dbReference>
<dbReference type="InterPro" id="IPR003656">
    <property type="entry name" value="Znf_BED"/>
</dbReference>
<feature type="domain" description="BED-type" evidence="8">
    <location>
        <begin position="18"/>
        <end position="72"/>
    </location>
</feature>
<evidence type="ECO:0000259" key="8">
    <source>
        <dbReference type="PROSITE" id="PS50808"/>
    </source>
</evidence>
<dbReference type="InterPro" id="IPR019734">
    <property type="entry name" value="TPR_rpt"/>
</dbReference>
<feature type="non-terminal residue" evidence="9">
    <location>
        <position position="218"/>
    </location>
</feature>
<evidence type="ECO:0000256" key="2">
    <source>
        <dbReference type="ARBA" id="ARBA00022737"/>
    </source>
</evidence>
<keyword evidence="4 7" id="KW-0802">TPR repeat</keyword>
<dbReference type="Gene3D" id="1.25.40.10">
    <property type="entry name" value="Tetratricopeptide repeat domain"/>
    <property type="match status" value="1"/>
</dbReference>
<organism evidence="9 10">
    <name type="scientific">Diversispora eburnea</name>
    <dbReference type="NCBI Taxonomy" id="1213867"/>
    <lineage>
        <taxon>Eukaryota</taxon>
        <taxon>Fungi</taxon>
        <taxon>Fungi incertae sedis</taxon>
        <taxon>Mucoromycota</taxon>
        <taxon>Glomeromycotina</taxon>
        <taxon>Glomeromycetes</taxon>
        <taxon>Diversisporales</taxon>
        <taxon>Diversisporaceae</taxon>
        <taxon>Diversispora</taxon>
    </lineage>
</organism>
<keyword evidence="10" id="KW-1185">Reference proteome</keyword>
<dbReference type="OrthoDB" id="1607513at2759"/>
<evidence type="ECO:0000313" key="9">
    <source>
        <dbReference type="EMBL" id="CAG8620135.1"/>
    </source>
</evidence>
<dbReference type="InterPro" id="IPR036236">
    <property type="entry name" value="Znf_C2H2_sf"/>
</dbReference>
<keyword evidence="5" id="KW-0862">Zinc</keyword>
<sequence length="218" mass="25226">DIETIIHEQEIIESSNSHAKSKVWDYFTKPYGLPKSRKANCHECGNIFSYHGSTSTLKYHLVHRHKIDISTNLSQKSKVWDYFTEPYGSPNDKNCKIKCLKCEMEFLYNVSTFSLKFHLIRKHNIVMSKNLESIADLNKVLEIEPNNAKVLKSRGKAYKRMGKYEEFIADSSRALEIESNNVNALISRGKACAELANMKNLKFRNRNKTKTLLHSTDY</sequence>
<dbReference type="GO" id="GO:0003677">
    <property type="term" value="F:DNA binding"/>
    <property type="evidence" value="ECO:0007669"/>
    <property type="project" value="InterPro"/>
</dbReference>
<dbReference type="InterPro" id="IPR050498">
    <property type="entry name" value="Ycf3"/>
</dbReference>
<dbReference type="AlphaFoldDB" id="A0A9N9GR49"/>
<keyword evidence="1" id="KW-0479">Metal-binding</keyword>
<dbReference type="PROSITE" id="PS50005">
    <property type="entry name" value="TPR"/>
    <property type="match status" value="1"/>
</dbReference>
<evidence type="ECO:0000256" key="3">
    <source>
        <dbReference type="ARBA" id="ARBA00022771"/>
    </source>
</evidence>
<name>A0A9N9GR49_9GLOM</name>
<dbReference type="PANTHER" id="PTHR44858">
    <property type="entry name" value="TETRATRICOPEPTIDE REPEAT PROTEIN 6"/>
    <property type="match status" value="1"/>
</dbReference>
<evidence type="ECO:0000313" key="10">
    <source>
        <dbReference type="Proteomes" id="UP000789706"/>
    </source>
</evidence>
<gene>
    <name evidence="9" type="ORF">DEBURN_LOCUS10335</name>
</gene>
<feature type="repeat" description="TPR" evidence="7">
    <location>
        <begin position="148"/>
        <end position="181"/>
    </location>
</feature>
<comment type="caution">
    <text evidence="9">The sequence shown here is derived from an EMBL/GenBank/DDBJ whole genome shotgun (WGS) entry which is preliminary data.</text>
</comment>
<dbReference type="SUPFAM" id="SSF48452">
    <property type="entry name" value="TPR-like"/>
    <property type="match status" value="1"/>
</dbReference>
<reference evidence="9" key="1">
    <citation type="submission" date="2021-06" db="EMBL/GenBank/DDBJ databases">
        <authorList>
            <person name="Kallberg Y."/>
            <person name="Tangrot J."/>
            <person name="Rosling A."/>
        </authorList>
    </citation>
    <scope>NUCLEOTIDE SEQUENCE</scope>
    <source>
        <strain evidence="9">AZ414A</strain>
    </source>
</reference>
<evidence type="ECO:0000256" key="7">
    <source>
        <dbReference type="PROSITE-ProRule" id="PRU00339"/>
    </source>
</evidence>